<proteinExistence type="predicted"/>
<dbReference type="AlphaFoldDB" id="A0A177MG98"/>
<dbReference type="GO" id="GO:0009424">
    <property type="term" value="C:bacterial-type flagellum hook"/>
    <property type="evidence" value="ECO:0007669"/>
    <property type="project" value="InterPro"/>
</dbReference>
<reference evidence="1 2" key="1">
    <citation type="submission" date="2016-03" db="EMBL/GenBank/DDBJ databases">
        <authorList>
            <person name="Ploux O."/>
        </authorList>
    </citation>
    <scope>NUCLEOTIDE SEQUENCE [LARGE SCALE GENOMIC DNA]</scope>
    <source>
        <strain evidence="1 2">R-45363</strain>
    </source>
</reference>
<gene>
    <name evidence="1" type="ORF">A1332_14515</name>
</gene>
<dbReference type="PANTHER" id="PTHR30033:SF1">
    <property type="entry name" value="FLAGELLAR HOOK-ASSOCIATED PROTEIN 1"/>
    <property type="match status" value="1"/>
</dbReference>
<dbReference type="Proteomes" id="UP000078090">
    <property type="component" value="Unassembled WGS sequence"/>
</dbReference>
<dbReference type="GO" id="GO:0044780">
    <property type="term" value="P:bacterial-type flagellum assembly"/>
    <property type="evidence" value="ECO:0007669"/>
    <property type="project" value="InterPro"/>
</dbReference>
<evidence type="ECO:0000313" key="1">
    <source>
        <dbReference type="EMBL" id="OAI04373.1"/>
    </source>
</evidence>
<name>A0A177MG98_METMH</name>
<accession>A0A177MG98</accession>
<dbReference type="PANTHER" id="PTHR30033">
    <property type="entry name" value="FLAGELLAR HOOK-ASSOCIATED PROTEIN 1"/>
    <property type="match status" value="1"/>
</dbReference>
<protein>
    <submittedName>
        <fullName evidence="1">Uncharacterized protein</fullName>
    </submittedName>
</protein>
<evidence type="ECO:0000313" key="2">
    <source>
        <dbReference type="Proteomes" id="UP000078090"/>
    </source>
</evidence>
<dbReference type="InterPro" id="IPR002371">
    <property type="entry name" value="FlgK"/>
</dbReference>
<dbReference type="SUPFAM" id="SSF64518">
    <property type="entry name" value="Phase 1 flagellin"/>
    <property type="match status" value="1"/>
</dbReference>
<sequence length="139" mass="14928">MLNAGDSFKISSGIDAARTLRVNAAITSPRQVAAADMPGLSGDNRNALKLAKLETQSIMRNGKATFTQVYGQLVADVDAKTHSAQLSRDTQQTLFQRAKGAQESVSGVNLDEEAADFIKYQHSFLSGSSSCGFYCKKSF</sequence>
<dbReference type="GO" id="GO:0005198">
    <property type="term" value="F:structural molecule activity"/>
    <property type="evidence" value="ECO:0007669"/>
    <property type="project" value="InterPro"/>
</dbReference>
<comment type="caution">
    <text evidence="1">The sequence shown here is derived from an EMBL/GenBank/DDBJ whole genome shotgun (WGS) entry which is preliminary data.</text>
</comment>
<dbReference type="EMBL" id="LUUG01000072">
    <property type="protein sequence ID" value="OAI04373.1"/>
    <property type="molecule type" value="Genomic_DNA"/>
</dbReference>
<organism evidence="1 2">
    <name type="scientific">Methylomonas methanica</name>
    <dbReference type="NCBI Taxonomy" id="421"/>
    <lineage>
        <taxon>Bacteria</taxon>
        <taxon>Pseudomonadati</taxon>
        <taxon>Pseudomonadota</taxon>
        <taxon>Gammaproteobacteria</taxon>
        <taxon>Methylococcales</taxon>
        <taxon>Methylococcaceae</taxon>
        <taxon>Methylomonas</taxon>
    </lineage>
</organism>